<dbReference type="CDD" id="cd00067">
    <property type="entry name" value="GAL4"/>
    <property type="match status" value="1"/>
</dbReference>
<dbReference type="OrthoDB" id="424974at2759"/>
<dbReference type="GO" id="GO:0000981">
    <property type="term" value="F:DNA-binding transcription factor activity, RNA polymerase II-specific"/>
    <property type="evidence" value="ECO:0007669"/>
    <property type="project" value="InterPro"/>
</dbReference>
<dbReference type="SMART" id="SM00066">
    <property type="entry name" value="GAL4"/>
    <property type="match status" value="1"/>
</dbReference>
<dbReference type="PROSITE" id="PS50048">
    <property type="entry name" value="ZN2_CY6_FUNGAL_2"/>
    <property type="match status" value="1"/>
</dbReference>
<dbReference type="Pfam" id="PF00172">
    <property type="entry name" value="Zn_clus"/>
    <property type="match status" value="1"/>
</dbReference>
<dbReference type="InterPro" id="IPR001138">
    <property type="entry name" value="Zn2Cys6_DnaBD"/>
</dbReference>
<dbReference type="InterPro" id="IPR050613">
    <property type="entry name" value="Sec_Metabolite_Reg"/>
</dbReference>
<dbReference type="GO" id="GO:0005634">
    <property type="term" value="C:nucleus"/>
    <property type="evidence" value="ECO:0007669"/>
    <property type="project" value="UniProtKB-SubCell"/>
</dbReference>
<name>A0A9P5MVG1_9AGAM</name>
<dbReference type="InterPro" id="IPR007219">
    <property type="entry name" value="XnlR_reg_dom"/>
</dbReference>
<feature type="domain" description="Zn(2)-C6 fungal-type" evidence="5">
    <location>
        <begin position="63"/>
        <end position="92"/>
    </location>
</feature>
<evidence type="ECO:0000259" key="5">
    <source>
        <dbReference type="PROSITE" id="PS50048"/>
    </source>
</evidence>
<reference evidence="6" key="1">
    <citation type="submission" date="2019-10" db="EMBL/GenBank/DDBJ databases">
        <authorList>
            <consortium name="DOE Joint Genome Institute"/>
            <person name="Kuo A."/>
            <person name="Miyauchi S."/>
            <person name="Kiss E."/>
            <person name="Drula E."/>
            <person name="Kohler A."/>
            <person name="Sanchez-Garcia M."/>
            <person name="Andreopoulos B."/>
            <person name="Barry K.W."/>
            <person name="Bonito G."/>
            <person name="Buee M."/>
            <person name="Carver A."/>
            <person name="Chen C."/>
            <person name="Cichocki N."/>
            <person name="Clum A."/>
            <person name="Culley D."/>
            <person name="Crous P.W."/>
            <person name="Fauchery L."/>
            <person name="Girlanda M."/>
            <person name="Hayes R."/>
            <person name="Keri Z."/>
            <person name="LaButti K."/>
            <person name="Lipzen A."/>
            <person name="Lombard V."/>
            <person name="Magnuson J."/>
            <person name="Maillard F."/>
            <person name="Morin E."/>
            <person name="Murat C."/>
            <person name="Nolan M."/>
            <person name="Ohm R."/>
            <person name="Pangilinan J."/>
            <person name="Pereira M."/>
            <person name="Perotto S."/>
            <person name="Peter M."/>
            <person name="Riley R."/>
            <person name="Sitrit Y."/>
            <person name="Stielow B."/>
            <person name="Szollosi G."/>
            <person name="Zifcakova L."/>
            <person name="Stursova M."/>
            <person name="Spatafora J.W."/>
            <person name="Tedersoo L."/>
            <person name="Vaario L.-M."/>
            <person name="Yamada A."/>
            <person name="Yan M."/>
            <person name="Wang P."/>
            <person name="Xu J."/>
            <person name="Bruns T."/>
            <person name="Baldrian P."/>
            <person name="Vilgalys R."/>
            <person name="Henrissat B."/>
            <person name="Grigoriev I.V."/>
            <person name="Hibbett D."/>
            <person name="Nagy L.G."/>
            <person name="Martin F.M."/>
        </authorList>
    </citation>
    <scope>NUCLEOTIDE SEQUENCE</scope>
    <source>
        <strain evidence="6">Prilba</strain>
    </source>
</reference>
<keyword evidence="7" id="KW-1185">Reference proteome</keyword>
<organism evidence="6 7">
    <name type="scientific">Russula ochroleuca</name>
    <dbReference type="NCBI Taxonomy" id="152965"/>
    <lineage>
        <taxon>Eukaryota</taxon>
        <taxon>Fungi</taxon>
        <taxon>Dikarya</taxon>
        <taxon>Basidiomycota</taxon>
        <taxon>Agaricomycotina</taxon>
        <taxon>Agaricomycetes</taxon>
        <taxon>Russulales</taxon>
        <taxon>Russulaceae</taxon>
        <taxon>Russula</taxon>
    </lineage>
</organism>
<dbReference type="PANTHER" id="PTHR31001:SF56">
    <property type="entry name" value="ZN(2)-C6 FUNGAL-TYPE DOMAIN-CONTAINING PROTEIN"/>
    <property type="match status" value="1"/>
</dbReference>
<dbReference type="EMBL" id="WHVB01000009">
    <property type="protein sequence ID" value="KAF8479714.1"/>
    <property type="molecule type" value="Genomic_DNA"/>
</dbReference>
<feature type="region of interest" description="Disordered" evidence="4">
    <location>
        <begin position="717"/>
        <end position="740"/>
    </location>
</feature>
<accession>A0A9P5MVG1</accession>
<dbReference type="SUPFAM" id="SSF57701">
    <property type="entry name" value="Zn2/Cys6 DNA-binding domain"/>
    <property type="match status" value="1"/>
</dbReference>
<reference evidence="6" key="2">
    <citation type="journal article" date="2020" name="Nat. Commun.">
        <title>Large-scale genome sequencing of mycorrhizal fungi provides insights into the early evolution of symbiotic traits.</title>
        <authorList>
            <person name="Miyauchi S."/>
            <person name="Kiss E."/>
            <person name="Kuo A."/>
            <person name="Drula E."/>
            <person name="Kohler A."/>
            <person name="Sanchez-Garcia M."/>
            <person name="Morin E."/>
            <person name="Andreopoulos B."/>
            <person name="Barry K.W."/>
            <person name="Bonito G."/>
            <person name="Buee M."/>
            <person name="Carver A."/>
            <person name="Chen C."/>
            <person name="Cichocki N."/>
            <person name="Clum A."/>
            <person name="Culley D."/>
            <person name="Crous P.W."/>
            <person name="Fauchery L."/>
            <person name="Girlanda M."/>
            <person name="Hayes R.D."/>
            <person name="Keri Z."/>
            <person name="LaButti K."/>
            <person name="Lipzen A."/>
            <person name="Lombard V."/>
            <person name="Magnuson J."/>
            <person name="Maillard F."/>
            <person name="Murat C."/>
            <person name="Nolan M."/>
            <person name="Ohm R.A."/>
            <person name="Pangilinan J."/>
            <person name="Pereira M.F."/>
            <person name="Perotto S."/>
            <person name="Peter M."/>
            <person name="Pfister S."/>
            <person name="Riley R."/>
            <person name="Sitrit Y."/>
            <person name="Stielow J.B."/>
            <person name="Szollosi G."/>
            <person name="Zifcakova L."/>
            <person name="Stursova M."/>
            <person name="Spatafora J.W."/>
            <person name="Tedersoo L."/>
            <person name="Vaario L.M."/>
            <person name="Yamada A."/>
            <person name="Yan M."/>
            <person name="Wang P."/>
            <person name="Xu J."/>
            <person name="Bruns T."/>
            <person name="Baldrian P."/>
            <person name="Vilgalys R."/>
            <person name="Dunand C."/>
            <person name="Henrissat B."/>
            <person name="Grigoriev I.V."/>
            <person name="Hibbett D."/>
            <person name="Nagy L.G."/>
            <person name="Martin F.M."/>
        </authorList>
    </citation>
    <scope>NUCLEOTIDE SEQUENCE</scope>
    <source>
        <strain evidence="6">Prilba</strain>
    </source>
</reference>
<proteinExistence type="predicted"/>
<dbReference type="InterPro" id="IPR036864">
    <property type="entry name" value="Zn2-C6_fun-type_DNA-bd_sf"/>
</dbReference>
<dbReference type="Pfam" id="PF04082">
    <property type="entry name" value="Fungal_trans"/>
    <property type="match status" value="1"/>
</dbReference>
<dbReference type="PROSITE" id="PS00463">
    <property type="entry name" value="ZN2_CY6_FUNGAL_1"/>
    <property type="match status" value="1"/>
</dbReference>
<dbReference type="SMART" id="SM00906">
    <property type="entry name" value="Fungal_trans"/>
    <property type="match status" value="1"/>
</dbReference>
<dbReference type="Gene3D" id="4.10.240.10">
    <property type="entry name" value="Zn(2)-C6 fungal-type DNA-binding domain"/>
    <property type="match status" value="1"/>
</dbReference>
<dbReference type="CDD" id="cd12148">
    <property type="entry name" value="fungal_TF_MHR"/>
    <property type="match status" value="1"/>
</dbReference>
<evidence type="ECO:0000256" key="4">
    <source>
        <dbReference type="SAM" id="MobiDB-lite"/>
    </source>
</evidence>
<evidence type="ECO:0000313" key="7">
    <source>
        <dbReference type="Proteomes" id="UP000759537"/>
    </source>
</evidence>
<dbReference type="Proteomes" id="UP000759537">
    <property type="component" value="Unassembled WGS sequence"/>
</dbReference>
<keyword evidence="3" id="KW-0539">Nucleus</keyword>
<comment type="subcellular location">
    <subcellularLocation>
        <location evidence="1">Nucleus</location>
    </subcellularLocation>
</comment>
<evidence type="ECO:0000256" key="3">
    <source>
        <dbReference type="ARBA" id="ARBA00023242"/>
    </source>
</evidence>
<comment type="caution">
    <text evidence="6">The sequence shown here is derived from an EMBL/GenBank/DDBJ whole genome shotgun (WGS) entry which is preliminary data.</text>
</comment>
<sequence>MPTALYVWEWWRSGLSNANTKGLGGDGSAPKIGVNLTLWRTRRDPSPAPEPAKKRRRGATRLSCAECRRLKLRCDRGIPCGSCVKRGCGAICPDGSLTTGQGNRFVLASTQELHEKITELCSRVRDLEDGLRTLHAQNSNEPHPLLSDELLRIKAPLQREAAPRNPTTINQQEEENNPDVIDSFGTLAINGAGHTSYYSQFANSWYFLQNEMEDEPKHERPHDLRNILPADILQFSNSLPLSPLIRPSVDTVKERLRNLHWYLPSAEKAAELREVYYTYAAWMYNPISISEFNATVYSILFKSQGALAMGDEPNIMLSHRLSVMFMVLAIGSLMDVRLPSYNIEAEKYHQLARAALFQNNIFDEPTLGAVQALYLMSFYLFLSDKHGMSGGSRWAIMGMAVKLAQSIGLHRDTGRWKLDLAETQRRREVFWELYVYDSWQCLTFGRPPAFTTAHVDCKMPFQGEPPVEDAFNAWKHRFSSECMAPVHDQVFGAKTPTYATILQLDRKLRAYQVPQALQIAGFGGTSSEPKLSPYPESIPLMLQRHIVLAIREMNLLYMHRGFFARALNDHPKDPLGSPYGTSVIAAYRSAGSLIALMRNLHSQLQEPMERMWFLWTHMFSCAIILGSIVTRCPSLSLAPSALVQLDSACALFSKAARGFKAEKVLEIMIKLREKAHASLQAFKDGRGSPLARTVTLSDADVTMEDDELAALGGRTRLVGKGSAPTRPSTPVIMQESPTSHNPIIPFPLKQGIDEHVHPTVLDYLRTFGPSRASQPPLPVPVPVPITAPPSRANSMLFTPPSLPDATTFFDFATSYPSPPTSSSQSSAPQTPRNIALVDNSLDMSVFPTYFPVFDYGGSPGAGALCSPIHLDSQMPEEQHVRNTTPEASTMQNSWQDFIAQFGLY</sequence>
<protein>
    <submittedName>
        <fullName evidence="6">Fungal-specific transcription factor domain-containing protein</fullName>
    </submittedName>
</protein>
<dbReference type="AlphaFoldDB" id="A0A9P5MVG1"/>
<evidence type="ECO:0000256" key="2">
    <source>
        <dbReference type="ARBA" id="ARBA00022723"/>
    </source>
</evidence>
<keyword evidence="2" id="KW-0479">Metal-binding</keyword>
<evidence type="ECO:0000256" key="1">
    <source>
        <dbReference type="ARBA" id="ARBA00004123"/>
    </source>
</evidence>
<dbReference type="PANTHER" id="PTHR31001">
    <property type="entry name" value="UNCHARACTERIZED TRANSCRIPTIONAL REGULATORY PROTEIN"/>
    <property type="match status" value="1"/>
</dbReference>
<gene>
    <name evidence="6" type="ORF">DFH94DRAFT_745335</name>
</gene>
<dbReference type="GO" id="GO:0006351">
    <property type="term" value="P:DNA-templated transcription"/>
    <property type="evidence" value="ECO:0007669"/>
    <property type="project" value="InterPro"/>
</dbReference>
<dbReference type="GO" id="GO:0003677">
    <property type="term" value="F:DNA binding"/>
    <property type="evidence" value="ECO:0007669"/>
    <property type="project" value="InterPro"/>
</dbReference>
<evidence type="ECO:0000313" key="6">
    <source>
        <dbReference type="EMBL" id="KAF8479714.1"/>
    </source>
</evidence>
<dbReference type="GO" id="GO:0008270">
    <property type="term" value="F:zinc ion binding"/>
    <property type="evidence" value="ECO:0007669"/>
    <property type="project" value="InterPro"/>
</dbReference>